<proteinExistence type="predicted"/>
<dbReference type="PATRIC" id="fig|1056511.3.peg.3743"/>
<sequence>MKILFDTKGRNNRFKVVKKNQHYYLYERKFGFFWLSDGNTYESKQDATHAIPF</sequence>
<name>L8J7W4_9GAMM</name>
<protein>
    <submittedName>
        <fullName evidence="1">Uncharacterized protein</fullName>
    </submittedName>
</protein>
<evidence type="ECO:0000313" key="2">
    <source>
        <dbReference type="Proteomes" id="UP000011134"/>
    </source>
</evidence>
<dbReference type="EMBL" id="AMZO01000030">
    <property type="protein sequence ID" value="ELR64238.1"/>
    <property type="molecule type" value="Genomic_DNA"/>
</dbReference>
<dbReference type="Proteomes" id="UP000011134">
    <property type="component" value="Unassembled WGS sequence"/>
</dbReference>
<comment type="caution">
    <text evidence="1">The sequence shown here is derived from an EMBL/GenBank/DDBJ whole genome shotgun (WGS) entry which is preliminary data.</text>
</comment>
<reference evidence="1 2" key="1">
    <citation type="submission" date="2012-12" db="EMBL/GenBank/DDBJ databases">
        <title>Genome Assembly of Photobacterium sp. AK15.</title>
        <authorList>
            <person name="Khatri I."/>
            <person name="Vaidya B."/>
            <person name="Srinivas T.N.R."/>
            <person name="Subramanian S."/>
            <person name="Pinnaka A."/>
        </authorList>
    </citation>
    <scope>NUCLEOTIDE SEQUENCE [LARGE SCALE GENOMIC DNA]</scope>
    <source>
        <strain evidence="1 2">AK15</strain>
    </source>
</reference>
<keyword evidence="2" id="KW-1185">Reference proteome</keyword>
<organism evidence="1 2">
    <name type="scientific">Photobacterium marinum</name>
    <dbReference type="NCBI Taxonomy" id="1056511"/>
    <lineage>
        <taxon>Bacteria</taxon>
        <taxon>Pseudomonadati</taxon>
        <taxon>Pseudomonadota</taxon>
        <taxon>Gammaproteobacteria</taxon>
        <taxon>Vibrionales</taxon>
        <taxon>Vibrionaceae</taxon>
        <taxon>Photobacterium</taxon>
    </lineage>
</organism>
<accession>L8J7W4</accession>
<dbReference type="AlphaFoldDB" id="L8J7W4"/>
<evidence type="ECO:0000313" key="1">
    <source>
        <dbReference type="EMBL" id="ELR64238.1"/>
    </source>
</evidence>
<gene>
    <name evidence="1" type="ORF">C942_02820</name>
</gene>